<evidence type="ECO:0000313" key="2">
    <source>
        <dbReference type="Proteomes" id="UP001320706"/>
    </source>
</evidence>
<name>A0ACC3SKW9_9PEZI</name>
<accession>A0ACC3SKW9</accession>
<organism evidence="1 2">
    <name type="scientific">Zalaria obscura</name>
    <dbReference type="NCBI Taxonomy" id="2024903"/>
    <lineage>
        <taxon>Eukaryota</taxon>
        <taxon>Fungi</taxon>
        <taxon>Dikarya</taxon>
        <taxon>Ascomycota</taxon>
        <taxon>Pezizomycotina</taxon>
        <taxon>Dothideomycetes</taxon>
        <taxon>Dothideomycetidae</taxon>
        <taxon>Dothideales</taxon>
        <taxon>Zalariaceae</taxon>
        <taxon>Zalaria</taxon>
    </lineage>
</organism>
<evidence type="ECO:0000313" key="1">
    <source>
        <dbReference type="EMBL" id="KAK8217199.1"/>
    </source>
</evidence>
<gene>
    <name evidence="1" type="ORF">M8818_001451</name>
</gene>
<protein>
    <submittedName>
        <fullName evidence="1">Uncharacterized protein</fullName>
    </submittedName>
</protein>
<comment type="caution">
    <text evidence="1">The sequence shown here is derived from an EMBL/GenBank/DDBJ whole genome shotgun (WGS) entry which is preliminary data.</text>
</comment>
<reference evidence="1" key="1">
    <citation type="submission" date="2024-02" db="EMBL/GenBank/DDBJ databases">
        <title>Metagenome Assembled Genome of Zalaria obscura JY119.</title>
        <authorList>
            <person name="Vighnesh L."/>
            <person name="Jagadeeshwari U."/>
            <person name="Venkata Ramana C."/>
            <person name="Sasikala C."/>
        </authorList>
    </citation>
    <scope>NUCLEOTIDE SEQUENCE</scope>
    <source>
        <strain evidence="1">JY119</strain>
    </source>
</reference>
<keyword evidence="2" id="KW-1185">Reference proteome</keyword>
<proteinExistence type="predicted"/>
<sequence length="340" mass="37484">MRLTTLAPFLALALALGLPLTLAAPTSPSASPLPLIIWHGLGDRYDADGLSQVAELAAQVHPGSYVYPIRISEDGSDDQKATFFGNLTTQINTVCTTLSTDPLLNSNHTRIDALGFSQGGQFLRGLIETCPSIRVRSLVTFGSQHNGIAKFQTCGTWDLLCKGAVGLVRGNAWTAWVQGNIVPAQYYREINETTGEGSETYLDSSGWLADVNNERDVKNAKYKERLGALERFVMYIFSEDKTVIPKESGWFAEVNATDGTVTQVRNRTMYAEDWIGLRRLDEKGALVFREAPGEHMRLDEDLLRETFAAYFGPERESWDGTETETTSGGEDQVVLGLYEL</sequence>
<dbReference type="Proteomes" id="UP001320706">
    <property type="component" value="Unassembled WGS sequence"/>
</dbReference>
<dbReference type="EMBL" id="JAMKPW020000006">
    <property type="protein sequence ID" value="KAK8217199.1"/>
    <property type="molecule type" value="Genomic_DNA"/>
</dbReference>